<gene>
    <name evidence="1" type="ORF">B0H63DRAFT_480910</name>
</gene>
<comment type="caution">
    <text evidence="1">The sequence shown here is derived from an EMBL/GenBank/DDBJ whole genome shotgun (WGS) entry which is preliminary data.</text>
</comment>
<dbReference type="AlphaFoldDB" id="A0AAE0N988"/>
<reference evidence="1" key="2">
    <citation type="submission" date="2023-06" db="EMBL/GenBank/DDBJ databases">
        <authorList>
            <consortium name="Lawrence Berkeley National Laboratory"/>
            <person name="Haridas S."/>
            <person name="Hensen N."/>
            <person name="Bonometti L."/>
            <person name="Westerberg I."/>
            <person name="Brannstrom I.O."/>
            <person name="Guillou S."/>
            <person name="Cros-Aarteil S."/>
            <person name="Calhoun S."/>
            <person name="Kuo A."/>
            <person name="Mondo S."/>
            <person name="Pangilinan J."/>
            <person name="Riley R."/>
            <person name="LaButti K."/>
            <person name="Andreopoulos B."/>
            <person name="Lipzen A."/>
            <person name="Chen C."/>
            <person name="Yanf M."/>
            <person name="Daum C."/>
            <person name="Ng V."/>
            <person name="Clum A."/>
            <person name="Steindorff A."/>
            <person name="Ohm R."/>
            <person name="Martin F."/>
            <person name="Silar P."/>
            <person name="Natvig D."/>
            <person name="Lalanne C."/>
            <person name="Gautier V."/>
            <person name="Ament-velasquez S.L."/>
            <person name="Kruys A."/>
            <person name="Hutchinson M.I."/>
            <person name="Powell A.J."/>
            <person name="Barry K."/>
            <person name="Miller A.N."/>
            <person name="Grigoriev I.V."/>
            <person name="Debuchy R."/>
            <person name="Gladieux P."/>
            <person name="Thoren M.H."/>
            <person name="Johannesson H."/>
        </authorList>
    </citation>
    <scope>NUCLEOTIDE SEQUENCE</scope>
    <source>
        <strain evidence="1">CBS 232.78</strain>
    </source>
</reference>
<evidence type="ECO:0000313" key="2">
    <source>
        <dbReference type="Proteomes" id="UP001285441"/>
    </source>
</evidence>
<accession>A0AAE0N988</accession>
<proteinExistence type="predicted"/>
<keyword evidence="2" id="KW-1185">Reference proteome</keyword>
<evidence type="ECO:0000313" key="1">
    <source>
        <dbReference type="EMBL" id="KAK3374803.1"/>
    </source>
</evidence>
<sequence>MLSELPESGRLGTAVGRQFARMILWAWWSSGALACSNVLKSRVHLINSCQTWHWESRHRQPRQDWLLIHARPYFLSQRPRGLPFSGMIQRRPSQQLGLSSLDSR</sequence>
<reference evidence="1" key="1">
    <citation type="journal article" date="2023" name="Mol. Phylogenet. Evol.">
        <title>Genome-scale phylogeny and comparative genomics of the fungal order Sordariales.</title>
        <authorList>
            <person name="Hensen N."/>
            <person name="Bonometti L."/>
            <person name="Westerberg I."/>
            <person name="Brannstrom I.O."/>
            <person name="Guillou S."/>
            <person name="Cros-Aarteil S."/>
            <person name="Calhoun S."/>
            <person name="Haridas S."/>
            <person name="Kuo A."/>
            <person name="Mondo S."/>
            <person name="Pangilinan J."/>
            <person name="Riley R."/>
            <person name="LaButti K."/>
            <person name="Andreopoulos B."/>
            <person name="Lipzen A."/>
            <person name="Chen C."/>
            <person name="Yan M."/>
            <person name="Daum C."/>
            <person name="Ng V."/>
            <person name="Clum A."/>
            <person name="Steindorff A."/>
            <person name="Ohm R.A."/>
            <person name="Martin F."/>
            <person name="Silar P."/>
            <person name="Natvig D.O."/>
            <person name="Lalanne C."/>
            <person name="Gautier V."/>
            <person name="Ament-Velasquez S.L."/>
            <person name="Kruys A."/>
            <person name="Hutchinson M.I."/>
            <person name="Powell A.J."/>
            <person name="Barry K."/>
            <person name="Miller A.N."/>
            <person name="Grigoriev I.V."/>
            <person name="Debuchy R."/>
            <person name="Gladieux P."/>
            <person name="Hiltunen Thoren M."/>
            <person name="Johannesson H."/>
        </authorList>
    </citation>
    <scope>NUCLEOTIDE SEQUENCE</scope>
    <source>
        <strain evidence="1">CBS 232.78</strain>
    </source>
</reference>
<dbReference type="Proteomes" id="UP001285441">
    <property type="component" value="Unassembled WGS sequence"/>
</dbReference>
<name>A0AAE0N988_9PEZI</name>
<dbReference type="EMBL" id="JAULSW010000007">
    <property type="protein sequence ID" value="KAK3374803.1"/>
    <property type="molecule type" value="Genomic_DNA"/>
</dbReference>
<protein>
    <submittedName>
        <fullName evidence="1">Uncharacterized protein</fullName>
    </submittedName>
</protein>
<organism evidence="1 2">
    <name type="scientific">Podospora didyma</name>
    <dbReference type="NCBI Taxonomy" id="330526"/>
    <lineage>
        <taxon>Eukaryota</taxon>
        <taxon>Fungi</taxon>
        <taxon>Dikarya</taxon>
        <taxon>Ascomycota</taxon>
        <taxon>Pezizomycotina</taxon>
        <taxon>Sordariomycetes</taxon>
        <taxon>Sordariomycetidae</taxon>
        <taxon>Sordariales</taxon>
        <taxon>Podosporaceae</taxon>
        <taxon>Podospora</taxon>
    </lineage>
</organism>